<dbReference type="Gene3D" id="3.30.450.380">
    <property type="match status" value="1"/>
</dbReference>
<dbReference type="EMBL" id="JBHSHC010000050">
    <property type="protein sequence ID" value="MFC4767181.1"/>
    <property type="molecule type" value="Genomic_DNA"/>
</dbReference>
<dbReference type="Proteomes" id="UP001596002">
    <property type="component" value="Unassembled WGS sequence"/>
</dbReference>
<dbReference type="Pfam" id="PF00437">
    <property type="entry name" value="T2SSE"/>
    <property type="match status" value="1"/>
</dbReference>
<dbReference type="PANTHER" id="PTHR30486:SF6">
    <property type="entry name" value="TYPE IV PILUS RETRACTATION ATPASE PILT"/>
    <property type="match status" value="1"/>
</dbReference>
<comment type="caution">
    <text evidence="3">The sequence shown here is derived from an EMBL/GenBank/DDBJ whole genome shotgun (WGS) entry which is preliminary data.</text>
</comment>
<dbReference type="PANTHER" id="PTHR30486">
    <property type="entry name" value="TWITCHING MOTILITY PROTEIN PILT"/>
    <property type="match status" value="1"/>
</dbReference>
<evidence type="ECO:0000313" key="3">
    <source>
        <dbReference type="EMBL" id="MFC4767181.1"/>
    </source>
</evidence>
<dbReference type="InterPro" id="IPR050921">
    <property type="entry name" value="T4SS_GSP_E_ATPase"/>
</dbReference>
<proteinExistence type="inferred from homology"/>
<comment type="similarity">
    <text evidence="1">Belongs to the GSP E family.</text>
</comment>
<keyword evidence="4" id="KW-1185">Reference proteome</keyword>
<organism evidence="3 4">
    <name type="scientific">Effusibacillus consociatus</name>
    <dbReference type="NCBI Taxonomy" id="1117041"/>
    <lineage>
        <taxon>Bacteria</taxon>
        <taxon>Bacillati</taxon>
        <taxon>Bacillota</taxon>
        <taxon>Bacilli</taxon>
        <taxon>Bacillales</taxon>
        <taxon>Alicyclobacillaceae</taxon>
        <taxon>Effusibacillus</taxon>
    </lineage>
</organism>
<dbReference type="SUPFAM" id="SSF52540">
    <property type="entry name" value="P-loop containing nucleoside triphosphate hydrolases"/>
    <property type="match status" value="1"/>
</dbReference>
<sequence length="437" mass="49497">MRFQGWNRRPEWATTVPVQTAAPSEQLETILRDVYRELRPHHFQQGEEGRPTQALSKLILNTIESCYPQWTREKKEHLLQETLQEMTGYGPLEPLFHEEGVSDIQVIGPSLIHFTQNGKRWRFEQRRFRDEEHCRRFVHRLAIQSGRSFDEATHEVDLDLTDGSRLHALKTASGTIITIRRPSRFLTIDELCRMGILTDEIIEFLHAVQKRRLSWVIAGNTGSLKTTLIQHFLSRPFLPPHRIVGIMEEKRELRPDHPYVISMEEVLPGPNGEGYKLRQYVRAAMRMYLDVLVIGELRGPEALDALRAANTGHQVITSVHAGSPQQALSALKMLSLSAGEVPAAVVDDLMAEGIRILIQMERAEGKQGYQIYLKSICEVTRTDQEIVPRPIFEFVQTGIGNHGVPVGKLTFKGISPSLASEFQAWGIQVPLKGGATA</sequence>
<feature type="domain" description="Bacterial type II secretion system protein E" evidence="2">
    <location>
        <begin position="87"/>
        <end position="347"/>
    </location>
</feature>
<dbReference type="InterPro" id="IPR027417">
    <property type="entry name" value="P-loop_NTPase"/>
</dbReference>
<name>A0ABV9PYZ9_9BACL</name>
<protein>
    <submittedName>
        <fullName evidence="3">CpaF family protein</fullName>
    </submittedName>
</protein>
<accession>A0ABV9PYZ9</accession>
<evidence type="ECO:0000313" key="4">
    <source>
        <dbReference type="Proteomes" id="UP001596002"/>
    </source>
</evidence>
<reference evidence="4" key="1">
    <citation type="journal article" date="2019" name="Int. J. Syst. Evol. Microbiol.">
        <title>The Global Catalogue of Microorganisms (GCM) 10K type strain sequencing project: providing services to taxonomists for standard genome sequencing and annotation.</title>
        <authorList>
            <consortium name="The Broad Institute Genomics Platform"/>
            <consortium name="The Broad Institute Genome Sequencing Center for Infectious Disease"/>
            <person name="Wu L."/>
            <person name="Ma J."/>
        </authorList>
    </citation>
    <scope>NUCLEOTIDE SEQUENCE [LARGE SCALE GENOMIC DNA]</scope>
    <source>
        <strain evidence="4">WYCCWR 12678</strain>
    </source>
</reference>
<dbReference type="RefSeq" id="WP_380025099.1">
    <property type="nucleotide sequence ID" value="NZ_JBHSHC010000050.1"/>
</dbReference>
<dbReference type="InterPro" id="IPR001482">
    <property type="entry name" value="T2SS/T4SS_dom"/>
</dbReference>
<evidence type="ECO:0000256" key="1">
    <source>
        <dbReference type="ARBA" id="ARBA00006611"/>
    </source>
</evidence>
<evidence type="ECO:0000259" key="2">
    <source>
        <dbReference type="Pfam" id="PF00437"/>
    </source>
</evidence>
<gene>
    <name evidence="3" type="ORF">ACFO8Q_07360</name>
</gene>
<dbReference type="Gene3D" id="3.40.50.300">
    <property type="entry name" value="P-loop containing nucleotide triphosphate hydrolases"/>
    <property type="match status" value="1"/>
</dbReference>